<evidence type="ECO:0000256" key="7">
    <source>
        <dbReference type="ARBA" id="ARBA00022798"/>
    </source>
</evidence>
<evidence type="ECO:0000259" key="13">
    <source>
        <dbReference type="Pfam" id="PF06974"/>
    </source>
</evidence>
<evidence type="ECO:0000256" key="11">
    <source>
        <dbReference type="RuleBase" id="RU361241"/>
    </source>
</evidence>
<dbReference type="InterPro" id="IPR009721">
    <property type="entry name" value="O-acyltransferase_WSD1_C"/>
</dbReference>
<keyword evidence="7 11" id="KW-0319">Glycerol metabolism</keyword>
<evidence type="ECO:0000256" key="9">
    <source>
        <dbReference type="ARBA" id="ARBA00023315"/>
    </source>
</evidence>
<comment type="pathway">
    <text evidence="2">Lipid metabolism.</text>
</comment>
<accession>A0ABS2KQQ6</accession>
<dbReference type="EMBL" id="JAFBBK010000001">
    <property type="protein sequence ID" value="MBM7414299.1"/>
    <property type="molecule type" value="Genomic_DNA"/>
</dbReference>
<dbReference type="PANTHER" id="PTHR31650:SF1">
    <property type="entry name" value="WAX ESTER SYNTHASE_DIACYLGLYCEROL ACYLTRANSFERASE 4-RELATED"/>
    <property type="match status" value="1"/>
</dbReference>
<evidence type="ECO:0000313" key="15">
    <source>
        <dbReference type="Proteomes" id="UP000703038"/>
    </source>
</evidence>
<evidence type="ECO:0000256" key="1">
    <source>
        <dbReference type="ARBA" id="ARBA00004771"/>
    </source>
</evidence>
<evidence type="ECO:0000256" key="4">
    <source>
        <dbReference type="ARBA" id="ARBA00013244"/>
    </source>
</evidence>
<keyword evidence="15" id="KW-1185">Reference proteome</keyword>
<sequence length="474" mass="51347">MATRLTTQDASFYFLEASTTPMHVGSLAIFRLPRGGFSYDELLTLVESRLALVPRYRQKVREVAFGLARPVWVDDRDFDITYHIRRSALPKPGSTEQLHDLIARLTSRPLDRTRPLWEMYLVEGLARNRFAIFTKSHSSIVDGDKALEISQVILDATKAPTPMAEELWMPAREPSEKALVAQALAEMVSRPGEGVDAVRGAVGDVTRAAGEAVRAVGKFAAVVRTAAQTAPTSPLNTTISRNRRYSVAKTDLDDYRVVRSKFGGTVNDVVLTVVSGALRNWLLSRGEPIGPYTTVRAMVPLSVHAAATVAGDQGDVPPNAVESFLIDLPVGEPNAVVRLSHVSHATAAHLGQSRGVTASTLITLSGFAPATLHAMGARVGSSLSQRMFNIIVTNAPGPQFPLYAGGARMLEMYPVPPLVRNQALSIGLTSYDGNVYYGVNADRAAMPDIDVITTLLHEALEELVDAARDDKNVR</sequence>
<dbReference type="Pfam" id="PF06974">
    <property type="entry name" value="WS_DGAT_C"/>
    <property type="match status" value="1"/>
</dbReference>
<keyword evidence="9 11" id="KW-0012">Acyltransferase</keyword>
<dbReference type="RefSeq" id="WP_204867084.1">
    <property type="nucleotide sequence ID" value="NZ_JAFBBK010000001.1"/>
</dbReference>
<dbReference type="SUPFAM" id="SSF52777">
    <property type="entry name" value="CoA-dependent acyltransferases"/>
    <property type="match status" value="1"/>
</dbReference>
<evidence type="ECO:0000256" key="3">
    <source>
        <dbReference type="ARBA" id="ARBA00009587"/>
    </source>
</evidence>
<evidence type="ECO:0000256" key="8">
    <source>
        <dbReference type="ARBA" id="ARBA00023098"/>
    </source>
</evidence>
<proteinExistence type="inferred from homology"/>
<evidence type="ECO:0000256" key="10">
    <source>
        <dbReference type="ARBA" id="ARBA00048109"/>
    </source>
</evidence>
<comment type="similarity">
    <text evidence="3 11">Belongs to the long-chain O-acyltransferase family.</text>
</comment>
<dbReference type="InterPro" id="IPR014292">
    <property type="entry name" value="Acyl_transf_WS/DGAT"/>
</dbReference>
<name>A0ABS2KQQ6_9NOCA</name>
<dbReference type="GO" id="GO:0016746">
    <property type="term" value="F:acyltransferase activity"/>
    <property type="evidence" value="ECO:0007669"/>
    <property type="project" value="UniProtKB-KW"/>
</dbReference>
<feature type="domain" description="O-acyltransferase WSD1 C-terminal" evidence="13">
    <location>
        <begin position="319"/>
        <end position="463"/>
    </location>
</feature>
<evidence type="ECO:0000313" key="14">
    <source>
        <dbReference type="EMBL" id="MBM7414299.1"/>
    </source>
</evidence>
<evidence type="ECO:0000256" key="2">
    <source>
        <dbReference type="ARBA" id="ARBA00005189"/>
    </source>
</evidence>
<keyword evidence="5 11" id="KW-0444">Lipid biosynthesis</keyword>
<comment type="caution">
    <text evidence="14">The sequence shown here is derived from an EMBL/GenBank/DDBJ whole genome shotgun (WGS) entry which is preliminary data.</text>
</comment>
<dbReference type="EC" id="2.3.1.20" evidence="4 11"/>
<evidence type="ECO:0000256" key="5">
    <source>
        <dbReference type="ARBA" id="ARBA00022516"/>
    </source>
</evidence>
<dbReference type="InterPro" id="IPR004255">
    <property type="entry name" value="O-acyltransferase_WSD1_N"/>
</dbReference>
<reference evidence="14 15" key="1">
    <citation type="submission" date="2021-01" db="EMBL/GenBank/DDBJ databases">
        <title>Genomics of switchgrass bacterial isolates.</title>
        <authorList>
            <person name="Shade A."/>
        </authorList>
    </citation>
    <scope>NUCLEOTIDE SEQUENCE [LARGE SCALE GENOMIC DNA]</scope>
    <source>
        <strain evidence="14 15">PvP111</strain>
    </source>
</reference>
<dbReference type="Pfam" id="PF03007">
    <property type="entry name" value="WS_DGAT_cat"/>
    <property type="match status" value="1"/>
</dbReference>
<evidence type="ECO:0000259" key="12">
    <source>
        <dbReference type="Pfam" id="PF03007"/>
    </source>
</evidence>
<keyword evidence="6 11" id="KW-0808">Transferase</keyword>
<keyword evidence="8 11" id="KW-0443">Lipid metabolism</keyword>
<dbReference type="InterPro" id="IPR045034">
    <property type="entry name" value="O-acyltransferase_WSD1-like"/>
</dbReference>
<comment type="catalytic activity">
    <reaction evidence="10 11">
        <text>an acyl-CoA + a 1,2-diacyl-sn-glycerol = a triacyl-sn-glycerol + CoA</text>
        <dbReference type="Rhea" id="RHEA:10868"/>
        <dbReference type="ChEBI" id="CHEBI:17815"/>
        <dbReference type="ChEBI" id="CHEBI:57287"/>
        <dbReference type="ChEBI" id="CHEBI:58342"/>
        <dbReference type="ChEBI" id="CHEBI:64615"/>
        <dbReference type="EC" id="2.3.1.20"/>
    </reaction>
</comment>
<comment type="pathway">
    <text evidence="1 11">Glycerolipid metabolism; triacylglycerol biosynthesis.</text>
</comment>
<dbReference type="PANTHER" id="PTHR31650">
    <property type="entry name" value="O-ACYLTRANSFERASE (WSD1-LIKE) FAMILY PROTEIN"/>
    <property type="match status" value="1"/>
</dbReference>
<protein>
    <recommendedName>
        <fullName evidence="4 11">Diacylglycerol O-acyltransferase</fullName>
        <ecNumber evidence="4 11">2.3.1.20</ecNumber>
    </recommendedName>
</protein>
<evidence type="ECO:0000256" key="6">
    <source>
        <dbReference type="ARBA" id="ARBA00022679"/>
    </source>
</evidence>
<feature type="domain" description="O-acyltransferase WSD1-like N-terminal" evidence="12">
    <location>
        <begin position="5"/>
        <end position="270"/>
    </location>
</feature>
<dbReference type="NCBIfam" id="TIGR02946">
    <property type="entry name" value="acyl_WS_DGAT"/>
    <property type="match status" value="1"/>
</dbReference>
<organism evidence="14 15">
    <name type="scientific">Rhodococcoides corynebacterioides</name>
    <dbReference type="NCBI Taxonomy" id="53972"/>
    <lineage>
        <taxon>Bacteria</taxon>
        <taxon>Bacillati</taxon>
        <taxon>Actinomycetota</taxon>
        <taxon>Actinomycetes</taxon>
        <taxon>Mycobacteriales</taxon>
        <taxon>Nocardiaceae</taxon>
        <taxon>Rhodococcoides</taxon>
    </lineage>
</organism>
<gene>
    <name evidence="14" type="ORF">JOE42_001032</name>
</gene>
<dbReference type="Proteomes" id="UP000703038">
    <property type="component" value="Unassembled WGS sequence"/>
</dbReference>